<dbReference type="Gene3D" id="3.20.20.70">
    <property type="entry name" value="Aldolase class I"/>
    <property type="match status" value="1"/>
</dbReference>
<gene>
    <name evidence="11" type="ORF">ASU35_08430</name>
</gene>
<comment type="caution">
    <text evidence="11">The sequence shown here is derived from an EMBL/GenBank/DDBJ whole genome shotgun (WGS) entry which is preliminary data.</text>
</comment>
<evidence type="ECO:0000256" key="6">
    <source>
        <dbReference type="ARBA" id="ARBA00023002"/>
    </source>
</evidence>
<dbReference type="CDD" id="cd02801">
    <property type="entry name" value="DUS_like_FMN"/>
    <property type="match status" value="1"/>
</dbReference>
<keyword evidence="9" id="KW-0547">Nucleotide-binding</keyword>
<sequence length="318" mass="37400">MKFYLAPLEGITGYIFRNAWADYFGGMDKYVTPFISPNTKKCFTTKEKKDILPEHNQGKYVVPQILTANAEYFIDTAKKLKEFGYQEINFNLGCPSGTVITKKKGAGFLGYPGELDAFLEKVFEEIYQKEEMKISIKTRLGMEAEKEFDTLLEIYNRYPLEELILHPRVQKDFYKKPVHLLPLERIVENSQAEFCYNGDIFTPKHYRKLVQSLPAIECTMLGRGILVNPGLLEEIKTGKPMEKEVLYQFLKRLCKDYEEELSGDRTVLYKMKELWFYLGHSFEDSEAYMKKIKKTDKLAEYHRIVEELFAERQLRKWE</sequence>
<keyword evidence="5" id="KW-0521">NADP</keyword>
<feature type="active site" description="Proton donor" evidence="8">
    <location>
        <position position="94"/>
    </location>
</feature>
<dbReference type="AlphaFoldDB" id="A0A0V8QG10"/>
<comment type="cofactor">
    <cofactor evidence="1 7 9">
        <name>FMN</name>
        <dbReference type="ChEBI" id="CHEBI:58210"/>
    </cofactor>
</comment>
<evidence type="ECO:0000256" key="5">
    <source>
        <dbReference type="ARBA" id="ARBA00022857"/>
    </source>
</evidence>
<evidence type="ECO:0000313" key="12">
    <source>
        <dbReference type="Proteomes" id="UP000054874"/>
    </source>
</evidence>
<dbReference type="OrthoDB" id="9764501at2"/>
<dbReference type="Pfam" id="PF01207">
    <property type="entry name" value="Dus"/>
    <property type="match status" value="1"/>
</dbReference>
<evidence type="ECO:0000313" key="11">
    <source>
        <dbReference type="EMBL" id="KSV59525.1"/>
    </source>
</evidence>
<dbReference type="InterPro" id="IPR035587">
    <property type="entry name" value="DUS-like_FMN-bd"/>
</dbReference>
<feature type="binding site" evidence="9">
    <location>
        <begin position="222"/>
        <end position="223"/>
    </location>
    <ligand>
        <name>FMN</name>
        <dbReference type="ChEBI" id="CHEBI:58210"/>
    </ligand>
</feature>
<dbReference type="PANTHER" id="PTHR45846:SF1">
    <property type="entry name" value="TRNA-DIHYDROURIDINE(47) SYNTHASE [NAD(P)(+)]-LIKE"/>
    <property type="match status" value="1"/>
</dbReference>
<comment type="function">
    <text evidence="7">Catalyzes the synthesis of 5,6-dihydrouridine (D), a modified base found in the D-loop of most tRNAs, via the reduction of the C5-C6 double bond in target uridines.</text>
</comment>
<dbReference type="Proteomes" id="UP000054874">
    <property type="component" value="Unassembled WGS sequence"/>
</dbReference>
<keyword evidence="3 7" id="KW-0288">FMN</keyword>
<dbReference type="InterPro" id="IPR013785">
    <property type="entry name" value="Aldolase_TIM"/>
</dbReference>
<dbReference type="GO" id="GO:0050660">
    <property type="term" value="F:flavin adenine dinucleotide binding"/>
    <property type="evidence" value="ECO:0007669"/>
    <property type="project" value="InterPro"/>
</dbReference>
<reference evidence="11 12" key="1">
    <citation type="submission" date="2015-11" db="EMBL/GenBank/DDBJ databases">
        <title>Butyribacter intestini gen. nov., sp. nov., a butyric acid-producing bacterium of the family Lachnospiraceae isolated from the human faeces.</title>
        <authorList>
            <person name="Zou Y."/>
            <person name="Xue W."/>
            <person name="Luo G."/>
            <person name="Lv M."/>
        </authorList>
    </citation>
    <scope>NUCLEOTIDE SEQUENCE [LARGE SCALE GENOMIC DNA]</scope>
    <source>
        <strain evidence="11 12">ACET-33324</strain>
    </source>
</reference>
<accession>A0A0V8QG10</accession>
<evidence type="ECO:0000256" key="4">
    <source>
        <dbReference type="ARBA" id="ARBA00022694"/>
    </source>
</evidence>
<keyword evidence="2 7" id="KW-0285">Flavoprotein</keyword>
<dbReference type="EC" id="1.3.1.-" evidence="7"/>
<feature type="domain" description="DUS-like FMN-binding" evidence="10">
    <location>
        <begin position="5"/>
        <end position="300"/>
    </location>
</feature>
<evidence type="ECO:0000256" key="7">
    <source>
        <dbReference type="PIRNR" id="PIRNR006621"/>
    </source>
</evidence>
<dbReference type="InterPro" id="IPR018517">
    <property type="entry name" value="tRNA_hU_synthase_CS"/>
</dbReference>
<keyword evidence="4 7" id="KW-0819">tRNA processing</keyword>
<keyword evidence="6 7" id="KW-0560">Oxidoreductase</keyword>
<dbReference type="PANTHER" id="PTHR45846">
    <property type="entry name" value="TRNA-DIHYDROURIDINE(47) SYNTHASE [NAD(P)(+)]-LIKE"/>
    <property type="match status" value="1"/>
</dbReference>
<dbReference type="InterPro" id="IPR001269">
    <property type="entry name" value="DUS_fam"/>
</dbReference>
<comment type="similarity">
    <text evidence="7">Belongs to the dus family.</text>
</comment>
<evidence type="ECO:0000256" key="8">
    <source>
        <dbReference type="PIRSR" id="PIRSR006621-1"/>
    </source>
</evidence>
<evidence type="ECO:0000259" key="10">
    <source>
        <dbReference type="Pfam" id="PF01207"/>
    </source>
</evidence>
<dbReference type="PIRSF" id="PIRSF006621">
    <property type="entry name" value="Dus"/>
    <property type="match status" value="1"/>
</dbReference>
<dbReference type="RefSeq" id="WP_058352233.1">
    <property type="nucleotide sequence ID" value="NZ_CABMMD010000113.1"/>
</dbReference>
<evidence type="ECO:0000256" key="2">
    <source>
        <dbReference type="ARBA" id="ARBA00022630"/>
    </source>
</evidence>
<dbReference type="GO" id="GO:0017150">
    <property type="term" value="F:tRNA dihydrouridine synthase activity"/>
    <property type="evidence" value="ECO:0007669"/>
    <property type="project" value="InterPro"/>
</dbReference>
<name>A0A0V8QG10_9FIRM</name>
<evidence type="ECO:0000256" key="9">
    <source>
        <dbReference type="PIRSR" id="PIRSR006621-2"/>
    </source>
</evidence>
<feature type="binding site" evidence="9">
    <location>
        <position position="137"/>
    </location>
    <ligand>
        <name>FMN</name>
        <dbReference type="ChEBI" id="CHEBI:58210"/>
    </ligand>
</feature>
<keyword evidence="12" id="KW-1185">Reference proteome</keyword>
<feature type="binding site" evidence="9">
    <location>
        <position position="166"/>
    </location>
    <ligand>
        <name>FMN</name>
        <dbReference type="ChEBI" id="CHEBI:58210"/>
    </ligand>
</feature>
<dbReference type="PROSITE" id="PS01136">
    <property type="entry name" value="UPF0034"/>
    <property type="match status" value="1"/>
</dbReference>
<dbReference type="STRING" id="290052.ASU35_08430"/>
<protein>
    <recommendedName>
        <fullName evidence="7">tRNA-dihydrouridine synthase</fullName>
        <ecNumber evidence="7">1.3.1.-</ecNumber>
    </recommendedName>
</protein>
<organism evidence="11 12">
    <name type="scientific">Acetivibrio ethanolgignens</name>
    <dbReference type="NCBI Taxonomy" id="290052"/>
    <lineage>
        <taxon>Bacteria</taxon>
        <taxon>Bacillati</taxon>
        <taxon>Bacillota</taxon>
        <taxon>Clostridia</taxon>
        <taxon>Eubacteriales</taxon>
        <taxon>Oscillospiraceae</taxon>
        <taxon>Acetivibrio</taxon>
    </lineage>
</organism>
<evidence type="ECO:0000256" key="3">
    <source>
        <dbReference type="ARBA" id="ARBA00022643"/>
    </source>
</evidence>
<feature type="binding site" evidence="9">
    <location>
        <position position="64"/>
    </location>
    <ligand>
        <name>FMN</name>
        <dbReference type="ChEBI" id="CHEBI:58210"/>
    </ligand>
</feature>
<proteinExistence type="inferred from homology"/>
<dbReference type="EMBL" id="LNAM01000113">
    <property type="protein sequence ID" value="KSV59525.1"/>
    <property type="molecule type" value="Genomic_DNA"/>
</dbReference>
<dbReference type="GO" id="GO:0003723">
    <property type="term" value="F:RNA binding"/>
    <property type="evidence" value="ECO:0007669"/>
    <property type="project" value="TreeGrafter"/>
</dbReference>
<evidence type="ECO:0000256" key="1">
    <source>
        <dbReference type="ARBA" id="ARBA00001917"/>
    </source>
</evidence>
<dbReference type="SUPFAM" id="SSF51395">
    <property type="entry name" value="FMN-linked oxidoreductases"/>
    <property type="match status" value="1"/>
</dbReference>